<dbReference type="EMBL" id="BAABME010030665">
    <property type="protein sequence ID" value="GAA0142383.1"/>
    <property type="molecule type" value="Genomic_DNA"/>
</dbReference>
<gene>
    <name evidence="1" type="ORF">LIER_42720</name>
</gene>
<accession>A0AAV3NXA6</accession>
<protein>
    <recommendedName>
        <fullName evidence="3">Retrotransposon gag domain-containing protein</fullName>
    </recommendedName>
</protein>
<evidence type="ECO:0008006" key="3">
    <source>
        <dbReference type="Google" id="ProtNLM"/>
    </source>
</evidence>
<comment type="caution">
    <text evidence="1">The sequence shown here is derived from an EMBL/GenBank/DDBJ whole genome shotgun (WGS) entry which is preliminary data.</text>
</comment>
<reference evidence="1 2" key="1">
    <citation type="submission" date="2024-01" db="EMBL/GenBank/DDBJ databases">
        <title>The complete chloroplast genome sequence of Lithospermum erythrorhizon: insights into the phylogenetic relationship among Boraginaceae species and the maternal lineages of purple gromwells.</title>
        <authorList>
            <person name="Okada T."/>
            <person name="Watanabe K."/>
        </authorList>
    </citation>
    <scope>NUCLEOTIDE SEQUENCE [LARGE SCALE GENOMIC DNA]</scope>
</reference>
<name>A0AAV3NXA6_LITER</name>
<organism evidence="1 2">
    <name type="scientific">Lithospermum erythrorhizon</name>
    <name type="common">Purple gromwell</name>
    <name type="synonym">Lithospermum officinale var. erythrorhizon</name>
    <dbReference type="NCBI Taxonomy" id="34254"/>
    <lineage>
        <taxon>Eukaryota</taxon>
        <taxon>Viridiplantae</taxon>
        <taxon>Streptophyta</taxon>
        <taxon>Embryophyta</taxon>
        <taxon>Tracheophyta</taxon>
        <taxon>Spermatophyta</taxon>
        <taxon>Magnoliopsida</taxon>
        <taxon>eudicotyledons</taxon>
        <taxon>Gunneridae</taxon>
        <taxon>Pentapetalae</taxon>
        <taxon>asterids</taxon>
        <taxon>lamiids</taxon>
        <taxon>Boraginales</taxon>
        <taxon>Boraginaceae</taxon>
        <taxon>Boraginoideae</taxon>
        <taxon>Lithospermeae</taxon>
        <taxon>Lithospermum</taxon>
    </lineage>
</organism>
<dbReference type="AlphaFoldDB" id="A0AAV3NXA6"/>
<evidence type="ECO:0000313" key="1">
    <source>
        <dbReference type="EMBL" id="GAA0142383.1"/>
    </source>
</evidence>
<evidence type="ECO:0000313" key="2">
    <source>
        <dbReference type="Proteomes" id="UP001454036"/>
    </source>
</evidence>
<dbReference type="PANTHER" id="PTHR34222:SF94">
    <property type="entry name" value="CCHC-TYPE DOMAIN-CONTAINING PROTEIN"/>
    <property type="match status" value="1"/>
</dbReference>
<dbReference type="Proteomes" id="UP001454036">
    <property type="component" value="Unassembled WGS sequence"/>
</dbReference>
<proteinExistence type="predicted"/>
<dbReference type="PANTHER" id="PTHR34222">
    <property type="entry name" value="GAG_PRE-INTEGRS DOMAIN-CONTAINING PROTEIN"/>
    <property type="match status" value="1"/>
</dbReference>
<keyword evidence="2" id="KW-1185">Reference proteome</keyword>
<sequence length="313" mass="35538">MTLALKARRKFVFIDGTITKPTTKRTLLNWDIVNSMLVSWILRSMDSKLTYTLPYFEDAKLFWDYLAKRFSVANGPRLQQIWAAITACRQTKTMSVDDYYNKLMGLFDELSRLKTLHYFTCGKCTCHVAGRFAVDRNEEKFHQFLVGIDDELYGFVRSNLLSRDPIASLDEAYNTLIQEENSRSIALGKIEKHHVHAFALQADRPRPLIDHVDRLKLVCTHCLQSGHEVGSCFKLHGYPEWWEESNQRSRAAVVQGRTAAPPARVAPFARRQPAAPERAHVVMGTKAAPTINSIVPVSDVGNTEASLANLKRD</sequence>